<comment type="similarity">
    <text evidence="1">Belongs to the sulfatase family.</text>
</comment>
<protein>
    <submittedName>
        <fullName evidence="6">N-acetylgalactosamine-4-sulfatase</fullName>
        <ecNumber evidence="6">3.1.6.12</ecNumber>
    </submittedName>
</protein>
<evidence type="ECO:0000259" key="5">
    <source>
        <dbReference type="Pfam" id="PF00884"/>
    </source>
</evidence>
<evidence type="ECO:0000313" key="6">
    <source>
        <dbReference type="EMBL" id="GAL62739.1"/>
    </source>
</evidence>
<dbReference type="AlphaFoldDB" id="A0A090VHA5"/>
<evidence type="ECO:0000256" key="4">
    <source>
        <dbReference type="ARBA" id="ARBA00022837"/>
    </source>
</evidence>
<name>A0A090VHA5_9FLAO</name>
<evidence type="ECO:0000256" key="3">
    <source>
        <dbReference type="ARBA" id="ARBA00022801"/>
    </source>
</evidence>
<reference evidence="6 7" key="1">
    <citation type="journal article" date="2014" name="Genome Announc.">
        <title>Draft Genome Sequences of Marine Flavobacterium Algibacter lectus Strains SS8 and NR4.</title>
        <authorList>
            <person name="Takatani N."/>
            <person name="Nakanishi M."/>
            <person name="Meirelles P."/>
            <person name="Mino S."/>
            <person name="Suda W."/>
            <person name="Oshima K."/>
            <person name="Hattori M."/>
            <person name="Ohkuma M."/>
            <person name="Hosokawa M."/>
            <person name="Miyashita K."/>
            <person name="Thompson F.L."/>
            <person name="Niwa A."/>
            <person name="Sawabe T."/>
            <person name="Sawabe T."/>
        </authorList>
    </citation>
    <scope>NUCLEOTIDE SEQUENCE [LARGE SCALE GENOMIC DNA]</scope>
    <source>
        <strain evidence="6 7">JCM 19300</strain>
    </source>
</reference>
<dbReference type="Gene3D" id="3.40.720.10">
    <property type="entry name" value="Alkaline Phosphatase, subunit A"/>
    <property type="match status" value="1"/>
</dbReference>
<proteinExistence type="inferred from homology"/>
<dbReference type="InterPro" id="IPR050738">
    <property type="entry name" value="Sulfatase"/>
</dbReference>
<dbReference type="Gene3D" id="3.30.1120.10">
    <property type="match status" value="1"/>
</dbReference>
<dbReference type="Pfam" id="PF00884">
    <property type="entry name" value="Sulfatase"/>
    <property type="match status" value="1"/>
</dbReference>
<dbReference type="InterPro" id="IPR017850">
    <property type="entry name" value="Alkaline_phosphatase_core_sf"/>
</dbReference>
<dbReference type="GO" id="GO:0003943">
    <property type="term" value="F:N-acetylgalactosamine-4-sulfatase activity"/>
    <property type="evidence" value="ECO:0007669"/>
    <property type="project" value="UniProtKB-EC"/>
</dbReference>
<dbReference type="InterPro" id="IPR000917">
    <property type="entry name" value="Sulfatase_N"/>
</dbReference>
<dbReference type="EC" id="3.1.6.12" evidence="6"/>
<dbReference type="CDD" id="cd16146">
    <property type="entry name" value="ARS_like"/>
    <property type="match status" value="1"/>
</dbReference>
<dbReference type="PROSITE" id="PS00523">
    <property type="entry name" value="SULFATASE_1"/>
    <property type="match status" value="1"/>
</dbReference>
<evidence type="ECO:0000313" key="7">
    <source>
        <dbReference type="Proteomes" id="UP000029644"/>
    </source>
</evidence>
<dbReference type="PANTHER" id="PTHR42693">
    <property type="entry name" value="ARYLSULFATASE FAMILY MEMBER"/>
    <property type="match status" value="1"/>
</dbReference>
<dbReference type="EMBL" id="BBNQ01000007">
    <property type="protein sequence ID" value="GAL62739.1"/>
    <property type="molecule type" value="Genomic_DNA"/>
</dbReference>
<sequence>MVFAEIFFKKKYNMNGKVIFLFIFCLQLNAICFAQEKEQERPNVILILADDLGIGDLGCQGNPWLKTPEIDSFYEKSVRMTNFHVSPLCTPTRAAIMTGRYPINNGAWATFKGRDALSANALTMADVFKHNGYQTALFGKWHLGDNYPTRPTDSGFDTAINHLAGGVGELSDYWGNSYFDDVYHINNKPKQFEGYCTDIWFNESIKYIEEHKANPFFVYLPLNAPHDPLRVDEKYAKPYQYLEGKEIISANLYGMIANIDENFGKLYRFLNQQDLIENTILIFMSDNGTRFGYSKDGRYGYNKGFRGTKGDKEEGGHRVPFFIHWPKGHIDGGKEINSVAAHVDLIPTLASLCNISTPNAMPLDGIDFSSSILNKNLDETGRTVFLHNRQDWRPPEAIKNSSIIKNEWRLINGNKLYNIDKDPKQNKNLATAYPEIVKELTAENLSFINETKLNFEYNELPVSIIGNVAQQEIKLTIQHAIGEDSGIWKPEQVANGVKNKNNTHAIEVEKEGDYLVSCRRWPKECPGPIWGIPSENPKNLYEYKTIHPKKVQIKIANQILEQEISEQQEAVTFRVHLKKGKTLLVNNFINENESYGVYYTYITALKAKSI</sequence>
<accession>A0A090VHA5</accession>
<keyword evidence="4" id="KW-0106">Calcium</keyword>
<dbReference type="GO" id="GO:0046872">
    <property type="term" value="F:metal ion binding"/>
    <property type="evidence" value="ECO:0007669"/>
    <property type="project" value="UniProtKB-KW"/>
</dbReference>
<keyword evidence="3 6" id="KW-0378">Hydrolase</keyword>
<dbReference type="SUPFAM" id="SSF53649">
    <property type="entry name" value="Alkaline phosphatase-like"/>
    <property type="match status" value="1"/>
</dbReference>
<evidence type="ECO:0000256" key="1">
    <source>
        <dbReference type="ARBA" id="ARBA00008779"/>
    </source>
</evidence>
<gene>
    <name evidence="6" type="ORF">JCM19300_400</name>
</gene>
<comment type="caution">
    <text evidence="6">The sequence shown here is derived from an EMBL/GenBank/DDBJ whole genome shotgun (WGS) entry which is preliminary data.</text>
</comment>
<dbReference type="PANTHER" id="PTHR42693:SF53">
    <property type="entry name" value="ENDO-4-O-SULFATASE"/>
    <property type="match status" value="1"/>
</dbReference>
<organism evidence="6 7">
    <name type="scientific">Algibacter lectus</name>
    <dbReference type="NCBI Taxonomy" id="221126"/>
    <lineage>
        <taxon>Bacteria</taxon>
        <taxon>Pseudomonadati</taxon>
        <taxon>Bacteroidota</taxon>
        <taxon>Flavobacteriia</taxon>
        <taxon>Flavobacteriales</taxon>
        <taxon>Flavobacteriaceae</taxon>
        <taxon>Algibacter</taxon>
    </lineage>
</organism>
<dbReference type="InterPro" id="IPR024607">
    <property type="entry name" value="Sulfatase_CS"/>
</dbReference>
<feature type="domain" description="Sulfatase N-terminal" evidence="5">
    <location>
        <begin position="42"/>
        <end position="354"/>
    </location>
</feature>
<dbReference type="GO" id="GO:0004065">
    <property type="term" value="F:arylsulfatase activity"/>
    <property type="evidence" value="ECO:0007669"/>
    <property type="project" value="TreeGrafter"/>
</dbReference>
<keyword evidence="2" id="KW-0479">Metal-binding</keyword>
<dbReference type="Proteomes" id="UP000029644">
    <property type="component" value="Unassembled WGS sequence"/>
</dbReference>
<evidence type="ECO:0000256" key="2">
    <source>
        <dbReference type="ARBA" id="ARBA00022723"/>
    </source>
</evidence>